<feature type="transmembrane region" description="Helical" evidence="1">
    <location>
        <begin position="221"/>
        <end position="242"/>
    </location>
</feature>
<dbReference type="RefSeq" id="XP_007392919.1">
    <property type="nucleotide sequence ID" value="XM_007392857.1"/>
</dbReference>
<dbReference type="AlphaFoldDB" id="K5X416"/>
<feature type="transmembrane region" description="Helical" evidence="1">
    <location>
        <begin position="12"/>
        <end position="37"/>
    </location>
</feature>
<evidence type="ECO:0000313" key="2">
    <source>
        <dbReference type="EMBL" id="EKM57572.1"/>
    </source>
</evidence>
<proteinExistence type="predicted"/>
<dbReference type="KEGG" id="pco:PHACADRAFT_251263"/>
<accession>K5X416</accession>
<dbReference type="HOGENOM" id="CLU_044614_1_0_1"/>
<sequence length="341" mass="37697">MSGAFPVTEAQLVALFMEAVTYGIYVVTLVRCAYTLFFDRQGLKRTINWPMVVVMVVMAIFATLDVTLGLRHILVAFVFYQGPGGPAGEFDDISYWVNVMKTVDTQVMSLIGDGMLIYRCFVIFSHSWAIAAVPILMWLADVACSVMIILITATLHTDTLISQQKLLKPFLYSFFAITIALNFLTTSLIVWKIRKINRGALSHVAQNSPGSRRPKTRLQHVIRIIIESGMLYTLFVILTFVCELVGSNAIYGVSDMMVVIVGISFNLIIIRVDSTANSPNSFAVESAAPRGSFPLHLVRSGGGTATRGVEVMISRDVDHAVDTVKHESIKSGEERNYWSAV</sequence>
<name>K5X416_PHACS</name>
<keyword evidence="3" id="KW-1185">Reference proteome</keyword>
<keyword evidence="1" id="KW-0472">Membrane</keyword>
<feature type="transmembrane region" description="Helical" evidence="1">
    <location>
        <begin position="49"/>
        <end position="73"/>
    </location>
</feature>
<feature type="transmembrane region" description="Helical" evidence="1">
    <location>
        <begin position="128"/>
        <end position="151"/>
    </location>
</feature>
<dbReference type="OrthoDB" id="3357408at2759"/>
<organism evidence="2 3">
    <name type="scientific">Phanerochaete carnosa (strain HHB-10118-sp)</name>
    <name type="common">White-rot fungus</name>
    <name type="synonym">Peniophora carnosa</name>
    <dbReference type="NCBI Taxonomy" id="650164"/>
    <lineage>
        <taxon>Eukaryota</taxon>
        <taxon>Fungi</taxon>
        <taxon>Dikarya</taxon>
        <taxon>Basidiomycota</taxon>
        <taxon>Agaricomycotina</taxon>
        <taxon>Agaricomycetes</taxon>
        <taxon>Polyporales</taxon>
        <taxon>Phanerochaetaceae</taxon>
        <taxon>Phanerochaete</taxon>
    </lineage>
</organism>
<feature type="transmembrane region" description="Helical" evidence="1">
    <location>
        <begin position="171"/>
        <end position="191"/>
    </location>
</feature>
<keyword evidence="1" id="KW-1133">Transmembrane helix</keyword>
<dbReference type="Proteomes" id="UP000008370">
    <property type="component" value="Unassembled WGS sequence"/>
</dbReference>
<gene>
    <name evidence="2" type="ORF">PHACADRAFT_251263</name>
</gene>
<feature type="transmembrane region" description="Helical" evidence="1">
    <location>
        <begin position="93"/>
        <end position="116"/>
    </location>
</feature>
<keyword evidence="1" id="KW-0812">Transmembrane</keyword>
<evidence type="ECO:0000256" key="1">
    <source>
        <dbReference type="SAM" id="Phobius"/>
    </source>
</evidence>
<dbReference type="InParanoid" id="K5X416"/>
<reference evidence="2 3" key="1">
    <citation type="journal article" date="2012" name="BMC Genomics">
        <title>Comparative genomics of the white-rot fungi, Phanerochaete carnosa and P. chrysosporium, to elucidate the genetic basis of the distinct wood types they colonize.</title>
        <authorList>
            <person name="Suzuki H."/>
            <person name="MacDonald J."/>
            <person name="Syed K."/>
            <person name="Salamov A."/>
            <person name="Hori C."/>
            <person name="Aerts A."/>
            <person name="Henrissat B."/>
            <person name="Wiebenga A."/>
            <person name="vanKuyk P.A."/>
            <person name="Barry K."/>
            <person name="Lindquist E."/>
            <person name="LaButti K."/>
            <person name="Lapidus A."/>
            <person name="Lucas S."/>
            <person name="Coutinho P."/>
            <person name="Gong Y."/>
            <person name="Samejima M."/>
            <person name="Mahadevan R."/>
            <person name="Abou-Zaid M."/>
            <person name="de Vries R.P."/>
            <person name="Igarashi K."/>
            <person name="Yadav J.S."/>
            <person name="Grigoriev I.V."/>
            <person name="Master E.R."/>
        </authorList>
    </citation>
    <scope>NUCLEOTIDE SEQUENCE [LARGE SCALE GENOMIC DNA]</scope>
    <source>
        <strain evidence="2 3">HHB-10118-sp</strain>
    </source>
</reference>
<protein>
    <submittedName>
        <fullName evidence="2">Uncharacterized protein</fullName>
    </submittedName>
</protein>
<dbReference type="EMBL" id="JH930470">
    <property type="protein sequence ID" value="EKM57572.1"/>
    <property type="molecule type" value="Genomic_DNA"/>
</dbReference>
<feature type="transmembrane region" description="Helical" evidence="1">
    <location>
        <begin position="248"/>
        <end position="270"/>
    </location>
</feature>
<evidence type="ECO:0000313" key="3">
    <source>
        <dbReference type="Proteomes" id="UP000008370"/>
    </source>
</evidence>
<dbReference type="GeneID" id="18915177"/>